<feature type="domain" description="Tc1-like transposase DDE" evidence="1">
    <location>
        <begin position="165"/>
        <end position="307"/>
    </location>
</feature>
<evidence type="ECO:0000259" key="1">
    <source>
        <dbReference type="Pfam" id="PF13358"/>
    </source>
</evidence>
<dbReference type="InterPro" id="IPR038717">
    <property type="entry name" value="Tc1-like_DDE_dom"/>
</dbReference>
<sequence>MSCELIAFIESNPDPRELKRALAVQMVQQQYLYEEIQAVLQVSIGFISKWKQRYESSGVAGLCLGYQGSRPYLTPDQQSAALAWLKQQSYWHLPELETHIASTYGVVFKAKKSYYALFRAAGLSWKKSQAANPKRDPALVAEKKTAITAWLGSQRAAIESGDLIVLFQDECHLLWGDLCGDVWGPTGERIEVPMSNQRDRQTYYGAIDLRTHRCLIQPAARGNSDGTIAFLKYLQQQFPGKRFALLWDGAMYHRSAEIKQFLASVNQDLPPEQWKITCIRFAPNDPSQNPIEDIWLQAKRWLRESYHLCSEFHHVKWLFEFALHKQVFQFDKLNMYGDFS</sequence>
<evidence type="ECO:0000313" key="4">
    <source>
        <dbReference type="Proteomes" id="UP000625316"/>
    </source>
</evidence>
<keyword evidence="4" id="KW-1185">Reference proteome</keyword>
<dbReference type="InterPro" id="IPR047655">
    <property type="entry name" value="Transpos_IS630-like"/>
</dbReference>
<dbReference type="SUPFAM" id="SSF46689">
    <property type="entry name" value="Homeodomain-like"/>
    <property type="match status" value="1"/>
</dbReference>
<name>A0A928Z679_9CYAN</name>
<organism evidence="3 4">
    <name type="scientific">Romeriopsis navalis LEGE 11480</name>
    <dbReference type="NCBI Taxonomy" id="2777977"/>
    <lineage>
        <taxon>Bacteria</taxon>
        <taxon>Bacillati</taxon>
        <taxon>Cyanobacteriota</taxon>
        <taxon>Cyanophyceae</taxon>
        <taxon>Leptolyngbyales</taxon>
        <taxon>Leptolyngbyaceae</taxon>
        <taxon>Romeriopsis</taxon>
        <taxon>Romeriopsis navalis</taxon>
    </lineage>
</organism>
<comment type="caution">
    <text evidence="3">The sequence shown here is derived from an EMBL/GenBank/DDBJ whole genome shotgun (WGS) entry which is preliminary data.</text>
</comment>
<dbReference type="Pfam" id="PF13358">
    <property type="entry name" value="DDE_3"/>
    <property type="match status" value="1"/>
</dbReference>
<dbReference type="Pfam" id="PF13592">
    <property type="entry name" value="HTH_33"/>
    <property type="match status" value="1"/>
</dbReference>
<dbReference type="Gene3D" id="3.30.420.10">
    <property type="entry name" value="Ribonuclease H-like superfamily/Ribonuclease H"/>
    <property type="match status" value="1"/>
</dbReference>
<feature type="domain" description="Winged helix-turn helix" evidence="2">
    <location>
        <begin position="88"/>
        <end position="145"/>
    </location>
</feature>
<accession>A0A928Z679</accession>
<protein>
    <submittedName>
        <fullName evidence="3">IS630 family transposase</fullName>
    </submittedName>
</protein>
<dbReference type="NCBIfam" id="NF033545">
    <property type="entry name" value="transpos_IS630"/>
    <property type="match status" value="1"/>
</dbReference>
<dbReference type="Proteomes" id="UP000625316">
    <property type="component" value="Unassembled WGS sequence"/>
</dbReference>
<dbReference type="InterPro" id="IPR012337">
    <property type="entry name" value="RNaseH-like_sf"/>
</dbReference>
<proteinExistence type="predicted"/>
<evidence type="ECO:0000259" key="2">
    <source>
        <dbReference type="Pfam" id="PF13592"/>
    </source>
</evidence>
<dbReference type="GO" id="GO:0003676">
    <property type="term" value="F:nucleic acid binding"/>
    <property type="evidence" value="ECO:0007669"/>
    <property type="project" value="InterPro"/>
</dbReference>
<dbReference type="AlphaFoldDB" id="A0A928Z679"/>
<dbReference type="SUPFAM" id="SSF53098">
    <property type="entry name" value="Ribonuclease H-like"/>
    <property type="match status" value="1"/>
</dbReference>
<reference evidence="3" key="1">
    <citation type="submission" date="2020-10" db="EMBL/GenBank/DDBJ databases">
        <authorList>
            <person name="Castelo-Branco R."/>
            <person name="Eusebio N."/>
            <person name="Adriana R."/>
            <person name="Vieira A."/>
            <person name="Brugerolle De Fraissinette N."/>
            <person name="Rezende De Castro R."/>
            <person name="Schneider M.P."/>
            <person name="Vasconcelos V."/>
            <person name="Leao P.N."/>
        </authorList>
    </citation>
    <scope>NUCLEOTIDE SEQUENCE</scope>
    <source>
        <strain evidence="3">LEGE 11480</strain>
    </source>
</reference>
<dbReference type="EMBL" id="JADEXQ010000250">
    <property type="protein sequence ID" value="MBE9033544.1"/>
    <property type="molecule type" value="Genomic_DNA"/>
</dbReference>
<dbReference type="InterPro" id="IPR025959">
    <property type="entry name" value="Winged_HTH_dom"/>
</dbReference>
<dbReference type="InterPro" id="IPR036397">
    <property type="entry name" value="RNaseH_sf"/>
</dbReference>
<dbReference type="Pfam" id="PF13384">
    <property type="entry name" value="HTH_23"/>
    <property type="match status" value="1"/>
</dbReference>
<evidence type="ECO:0000313" key="3">
    <source>
        <dbReference type="EMBL" id="MBE9033544.1"/>
    </source>
</evidence>
<dbReference type="InterPro" id="IPR009057">
    <property type="entry name" value="Homeodomain-like_sf"/>
</dbReference>
<gene>
    <name evidence="3" type="ORF">IQ266_27845</name>
</gene>